<gene>
    <name evidence="7" type="ORF">FAZ78_13045</name>
</gene>
<dbReference type="PANTHER" id="PTHR11496:SF102">
    <property type="entry name" value="ALCOHOL DEHYDROGENASE 4"/>
    <property type="match status" value="1"/>
</dbReference>
<evidence type="ECO:0000256" key="2">
    <source>
        <dbReference type="ARBA" id="ARBA00007358"/>
    </source>
</evidence>
<evidence type="ECO:0000259" key="5">
    <source>
        <dbReference type="Pfam" id="PF00465"/>
    </source>
</evidence>
<dbReference type="InterPro" id="IPR017775">
    <property type="entry name" value="ADH_Fe_PsrA-like"/>
</dbReference>
<dbReference type="SUPFAM" id="SSF56796">
    <property type="entry name" value="Dehydroquinate synthase-like"/>
    <property type="match status" value="1"/>
</dbReference>
<keyword evidence="3" id="KW-0560">Oxidoreductase</keyword>
<dbReference type="InterPro" id="IPR018211">
    <property type="entry name" value="ADH_Fe_CS"/>
</dbReference>
<dbReference type="PROSITE" id="PS00913">
    <property type="entry name" value="ADH_IRON_1"/>
    <property type="match status" value="1"/>
</dbReference>
<dbReference type="Gene3D" id="1.20.1090.10">
    <property type="entry name" value="Dehydroquinate synthase-like - alpha domain"/>
    <property type="match status" value="1"/>
</dbReference>
<dbReference type="EMBL" id="SWAU01000119">
    <property type="protein sequence ID" value="TKA96138.1"/>
    <property type="molecule type" value="Genomic_DNA"/>
</dbReference>
<name>A0A4U0YWL4_9RHOB</name>
<comment type="similarity">
    <text evidence="2">Belongs to the iron-containing alcohol dehydrogenase family.</text>
</comment>
<dbReference type="InterPro" id="IPR035873">
    <property type="entry name" value="PhpC"/>
</dbReference>
<keyword evidence="4" id="KW-0520">NAD</keyword>
<dbReference type="GO" id="GO:0046872">
    <property type="term" value="F:metal ion binding"/>
    <property type="evidence" value="ECO:0007669"/>
    <property type="project" value="InterPro"/>
</dbReference>
<dbReference type="Pfam" id="PF25137">
    <property type="entry name" value="ADH_Fe_C"/>
    <property type="match status" value="1"/>
</dbReference>
<organism evidence="7 8">
    <name type="scientific">Cereibacter changlensis</name>
    <dbReference type="NCBI Taxonomy" id="402884"/>
    <lineage>
        <taxon>Bacteria</taxon>
        <taxon>Pseudomonadati</taxon>
        <taxon>Pseudomonadota</taxon>
        <taxon>Alphaproteobacteria</taxon>
        <taxon>Rhodobacterales</taxon>
        <taxon>Paracoccaceae</taxon>
        <taxon>Cereibacter</taxon>
    </lineage>
</organism>
<accession>A0A4U0YWL4</accession>
<dbReference type="Proteomes" id="UP000306340">
    <property type="component" value="Unassembled WGS sequence"/>
</dbReference>
<evidence type="ECO:0000256" key="3">
    <source>
        <dbReference type="ARBA" id="ARBA00023002"/>
    </source>
</evidence>
<comment type="cofactor">
    <cofactor evidence="1">
        <name>Fe cation</name>
        <dbReference type="ChEBI" id="CHEBI:24875"/>
    </cofactor>
</comment>
<feature type="domain" description="Alcohol dehydrogenase iron-type/glycerol dehydrogenase GldA" evidence="5">
    <location>
        <begin position="8"/>
        <end position="171"/>
    </location>
</feature>
<evidence type="ECO:0000313" key="7">
    <source>
        <dbReference type="EMBL" id="TKA96138.1"/>
    </source>
</evidence>
<protein>
    <submittedName>
        <fullName evidence="7">Phosphonoacetaldehyde reductase</fullName>
    </submittedName>
</protein>
<dbReference type="InterPro" id="IPR001670">
    <property type="entry name" value="ADH_Fe/GldA"/>
</dbReference>
<evidence type="ECO:0000259" key="6">
    <source>
        <dbReference type="Pfam" id="PF25137"/>
    </source>
</evidence>
<evidence type="ECO:0000313" key="8">
    <source>
        <dbReference type="Proteomes" id="UP000306340"/>
    </source>
</evidence>
<dbReference type="GO" id="GO:0004022">
    <property type="term" value="F:alcohol dehydrogenase (NAD+) activity"/>
    <property type="evidence" value="ECO:0007669"/>
    <property type="project" value="TreeGrafter"/>
</dbReference>
<dbReference type="InterPro" id="IPR039697">
    <property type="entry name" value="Alcohol_dehydrogenase_Fe"/>
</dbReference>
<feature type="domain" description="Fe-containing alcohol dehydrogenase-like C-terminal" evidence="6">
    <location>
        <begin position="182"/>
        <end position="303"/>
    </location>
</feature>
<dbReference type="InterPro" id="IPR056798">
    <property type="entry name" value="ADH_Fe_C"/>
</dbReference>
<dbReference type="PANTHER" id="PTHR11496">
    <property type="entry name" value="ALCOHOL DEHYDROGENASE"/>
    <property type="match status" value="1"/>
</dbReference>
<proteinExistence type="inferred from homology"/>
<dbReference type="CDD" id="cd08182">
    <property type="entry name" value="HEPD"/>
    <property type="match status" value="1"/>
</dbReference>
<dbReference type="AlphaFoldDB" id="A0A4U0YWL4"/>
<evidence type="ECO:0000256" key="4">
    <source>
        <dbReference type="ARBA" id="ARBA00023027"/>
    </source>
</evidence>
<dbReference type="GO" id="GO:0017000">
    <property type="term" value="P:antibiotic biosynthetic process"/>
    <property type="evidence" value="ECO:0007669"/>
    <property type="project" value="InterPro"/>
</dbReference>
<dbReference type="NCBIfam" id="TIGR03405">
    <property type="entry name" value="Phn_Fe-ADH"/>
    <property type="match status" value="1"/>
</dbReference>
<evidence type="ECO:0000256" key="1">
    <source>
        <dbReference type="ARBA" id="ARBA00001962"/>
    </source>
</evidence>
<comment type="caution">
    <text evidence="7">The sequence shown here is derived from an EMBL/GenBank/DDBJ whole genome shotgun (WGS) entry which is preliminary data.</text>
</comment>
<dbReference type="Pfam" id="PF00465">
    <property type="entry name" value="Fe-ADH"/>
    <property type="match status" value="1"/>
</dbReference>
<dbReference type="Gene3D" id="3.40.50.1970">
    <property type="match status" value="1"/>
</dbReference>
<sequence>MSFAYHNPVRLRFGEGVLDEIGALVAGRSYLLVTHPDAPMRPWRDRVTSLAGEPLAVVDTIEPNPSLALLRRVCDGLDGVDPEVIVALGGGSVIDSAKFLAAGHCRFAPAHDHLLHGAPIAAPALPLIAIPTTAGTGSDLTKWATIWDPEGNRKLSLNRDDLYPEAVLVDPLLAATLPWAMTLASGLDALSHALESLWNVNANPVSRTHAVQAAHDILAALPRLQRDLSDREARSLMSLGATRAGLAFSNTQTALAHNISYPLTLEYGVTHGIACSFCLPQVMQAALGVDADCDAALAASLGGTNLRDALSRLGVPADAAAFGVGPDDWRRIVTDAFAGQRGRNFIGSIGRFPGMG</sequence>
<reference evidence="7 8" key="1">
    <citation type="submission" date="2019-04" db="EMBL/GenBank/DDBJ databases">
        <title>Crypto-aerobic microbial life in anoxic (sulfidic) marine sediments.</title>
        <authorList>
            <person name="Bhattacharya S."/>
            <person name="Roy C."/>
            <person name="Mondal N."/>
            <person name="Sarkar J."/>
            <person name="Mandal S."/>
            <person name="Rameez M.J."/>
            <person name="Ghosh W."/>
        </authorList>
    </citation>
    <scope>NUCLEOTIDE SEQUENCE [LARGE SCALE GENOMIC DNA]</scope>
    <source>
        <strain evidence="7 8">SBBC</strain>
    </source>
</reference>